<dbReference type="InterPro" id="IPR025293">
    <property type="entry name" value="YfiR/HmsC-like"/>
</dbReference>
<name>A0A2L0EY68_SORCE</name>
<dbReference type="RefSeq" id="WP_104982815.1">
    <property type="nucleotide sequence ID" value="NZ_CP012673.1"/>
</dbReference>
<accession>A0A2L0EY68</accession>
<evidence type="ECO:0000313" key="2">
    <source>
        <dbReference type="Proteomes" id="UP000238348"/>
    </source>
</evidence>
<sequence length="184" mass="19078">MLTAIAILTTSSSEGLSAPAVPHELRGAILLRSIGYESGFASRTGAAVFAVVGNESGESAEDANAMTAVLSRLAAKTSVARRPATAVHVTYGSKVQLQEALRTSGAEVVYVARGLSSIIPEIPTREGSVVRIIVCGDGDDVKRGCAVSVGLAGTKPELLLNVKHANSVGLRFDPQLLRLARIVD</sequence>
<gene>
    <name evidence="1" type="ORF">SOCE26_057250</name>
</gene>
<protein>
    <recommendedName>
        <fullName evidence="3">YfiR family protein</fullName>
    </recommendedName>
</protein>
<dbReference type="EMBL" id="CP012673">
    <property type="protein sequence ID" value="AUX44261.1"/>
    <property type="molecule type" value="Genomic_DNA"/>
</dbReference>
<dbReference type="Pfam" id="PF13689">
    <property type="entry name" value="DUF4154"/>
    <property type="match status" value="1"/>
</dbReference>
<dbReference type="Proteomes" id="UP000238348">
    <property type="component" value="Chromosome"/>
</dbReference>
<organism evidence="1 2">
    <name type="scientific">Sorangium cellulosum</name>
    <name type="common">Polyangium cellulosum</name>
    <dbReference type="NCBI Taxonomy" id="56"/>
    <lineage>
        <taxon>Bacteria</taxon>
        <taxon>Pseudomonadati</taxon>
        <taxon>Myxococcota</taxon>
        <taxon>Polyangia</taxon>
        <taxon>Polyangiales</taxon>
        <taxon>Polyangiaceae</taxon>
        <taxon>Sorangium</taxon>
    </lineage>
</organism>
<proteinExistence type="predicted"/>
<evidence type="ECO:0008006" key="3">
    <source>
        <dbReference type="Google" id="ProtNLM"/>
    </source>
</evidence>
<dbReference type="AlphaFoldDB" id="A0A2L0EY68"/>
<reference evidence="1 2" key="1">
    <citation type="submission" date="2015-09" db="EMBL/GenBank/DDBJ databases">
        <title>Sorangium comparison.</title>
        <authorList>
            <person name="Zaburannyi N."/>
            <person name="Bunk B."/>
            <person name="Overmann J."/>
            <person name="Mueller R."/>
        </authorList>
    </citation>
    <scope>NUCLEOTIDE SEQUENCE [LARGE SCALE GENOMIC DNA]</scope>
    <source>
        <strain evidence="1 2">So ce26</strain>
    </source>
</reference>
<dbReference type="OrthoDB" id="5510984at2"/>
<evidence type="ECO:0000313" key="1">
    <source>
        <dbReference type="EMBL" id="AUX44261.1"/>
    </source>
</evidence>